<proteinExistence type="predicted"/>
<dbReference type="Proteomes" id="UP000523821">
    <property type="component" value="Unassembled WGS sequence"/>
</dbReference>
<dbReference type="PANTHER" id="PTHR35936:SF35">
    <property type="entry name" value="L-CYSTINE-BINDING PROTEIN TCYJ"/>
    <property type="match status" value="1"/>
</dbReference>
<evidence type="ECO:0000313" key="4">
    <source>
        <dbReference type="EMBL" id="MBB5753369.1"/>
    </source>
</evidence>
<organism evidence="4 5">
    <name type="scientific">Prosthecomicrobium pneumaticum</name>
    <dbReference type="NCBI Taxonomy" id="81895"/>
    <lineage>
        <taxon>Bacteria</taxon>
        <taxon>Pseudomonadati</taxon>
        <taxon>Pseudomonadota</taxon>
        <taxon>Alphaproteobacteria</taxon>
        <taxon>Hyphomicrobiales</taxon>
        <taxon>Kaistiaceae</taxon>
        <taxon>Prosthecomicrobium</taxon>
    </lineage>
</organism>
<gene>
    <name evidence="4" type="ORF">GGQ63_002435</name>
</gene>
<dbReference type="Gene3D" id="3.40.190.10">
    <property type="entry name" value="Periplasmic binding protein-like II"/>
    <property type="match status" value="2"/>
</dbReference>
<dbReference type="SMART" id="SM00062">
    <property type="entry name" value="PBPb"/>
    <property type="match status" value="1"/>
</dbReference>
<evidence type="ECO:0000256" key="2">
    <source>
        <dbReference type="SAM" id="SignalP"/>
    </source>
</evidence>
<dbReference type="EMBL" id="JACHOO010000004">
    <property type="protein sequence ID" value="MBB5753369.1"/>
    <property type="molecule type" value="Genomic_DNA"/>
</dbReference>
<reference evidence="4 5" key="1">
    <citation type="submission" date="2020-08" db="EMBL/GenBank/DDBJ databases">
        <title>Genomic Encyclopedia of Type Strains, Phase IV (KMG-IV): sequencing the most valuable type-strain genomes for metagenomic binning, comparative biology and taxonomic classification.</title>
        <authorList>
            <person name="Goeker M."/>
        </authorList>
    </citation>
    <scope>NUCLEOTIDE SEQUENCE [LARGE SCALE GENOMIC DNA]</scope>
    <source>
        <strain evidence="4 5">DSM 16268</strain>
    </source>
</reference>
<dbReference type="SUPFAM" id="SSF53850">
    <property type="entry name" value="Periplasmic binding protein-like II"/>
    <property type="match status" value="1"/>
</dbReference>
<keyword evidence="1 2" id="KW-0732">Signal</keyword>
<comment type="caution">
    <text evidence="4">The sequence shown here is derived from an EMBL/GenBank/DDBJ whole genome shotgun (WGS) entry which is preliminary data.</text>
</comment>
<feature type="chain" id="PRO_5030618958" evidence="2">
    <location>
        <begin position="29"/>
        <end position="294"/>
    </location>
</feature>
<evidence type="ECO:0000259" key="3">
    <source>
        <dbReference type="SMART" id="SM00062"/>
    </source>
</evidence>
<keyword evidence="5" id="KW-1185">Reference proteome</keyword>
<evidence type="ECO:0000256" key="1">
    <source>
        <dbReference type="ARBA" id="ARBA00022729"/>
    </source>
</evidence>
<dbReference type="Pfam" id="PF00497">
    <property type="entry name" value="SBP_bac_3"/>
    <property type="match status" value="1"/>
</dbReference>
<feature type="signal peptide" evidence="2">
    <location>
        <begin position="1"/>
        <end position="28"/>
    </location>
</feature>
<feature type="domain" description="Solute-binding protein family 3/N-terminal" evidence="3">
    <location>
        <begin position="64"/>
        <end position="292"/>
    </location>
</feature>
<protein>
    <submittedName>
        <fullName evidence="4">Polar amino acid transport system substrate-binding protein</fullName>
    </submittedName>
</protein>
<accession>A0A7W9L2B1</accession>
<evidence type="ECO:0000313" key="5">
    <source>
        <dbReference type="Proteomes" id="UP000523821"/>
    </source>
</evidence>
<dbReference type="AlphaFoldDB" id="A0A7W9L2B1"/>
<name>A0A7W9L2B1_9HYPH</name>
<dbReference type="PANTHER" id="PTHR35936">
    <property type="entry name" value="MEMBRANE-BOUND LYTIC MUREIN TRANSGLYCOSYLASE F"/>
    <property type="match status" value="1"/>
</dbReference>
<sequence length="294" mass="31221">MTSTKRRWRAARLLGPVALVLATLVPAAALPAAAGQASPPAPIIPNFWDPARRIERPPAGSIPGIRFATVDDFPPFSFIGPDGQPTGFNVDLARAICVELMIACTIQVRPYDGLADAVAAKRVDAALAGIAITPESRRMLAFSDVYLRSPARFVARRGAEPAAVSPAALAGRTVAVRAGTAHEAYLAALFPTVKRLALADDAAVRTALREQKADLLFGDGVQLSFWLQSEAAGACCGFVGGPYLEQRFFGEGFAIALPKDATALRTGIDAALDALYDRGTFAELYLRYFPVGFF</sequence>
<dbReference type="RefSeq" id="WP_210308479.1">
    <property type="nucleotide sequence ID" value="NZ_JACHOO010000004.1"/>
</dbReference>
<dbReference type="InterPro" id="IPR001638">
    <property type="entry name" value="Solute-binding_3/MltF_N"/>
</dbReference>